<accession>A0A926NNS9</accession>
<comment type="subcellular location">
    <subcellularLocation>
        <location evidence="1">Membrane</location>
    </subcellularLocation>
</comment>
<feature type="chain" id="PRO_5037088503" evidence="3">
    <location>
        <begin position="25"/>
        <end position="426"/>
    </location>
</feature>
<dbReference type="RefSeq" id="WP_191160232.1">
    <property type="nucleotide sequence ID" value="NZ_JACWMX010000001.1"/>
</dbReference>
<keyword evidence="3" id="KW-0732">Signal</keyword>
<dbReference type="Pfam" id="PF01103">
    <property type="entry name" value="Omp85"/>
    <property type="match status" value="1"/>
</dbReference>
<evidence type="ECO:0000259" key="4">
    <source>
        <dbReference type="Pfam" id="PF01103"/>
    </source>
</evidence>
<keyword evidence="2" id="KW-0472">Membrane</keyword>
<proteinExistence type="predicted"/>
<dbReference type="EMBL" id="JACWMX010000001">
    <property type="protein sequence ID" value="MBD1391880.1"/>
    <property type="molecule type" value="Genomic_DNA"/>
</dbReference>
<reference evidence="5" key="1">
    <citation type="submission" date="2020-09" db="EMBL/GenBank/DDBJ databases">
        <title>Novel species of Mucilaginibacter isolated from a glacier on the Tibetan Plateau.</title>
        <authorList>
            <person name="Liu Q."/>
            <person name="Xin Y.-H."/>
        </authorList>
    </citation>
    <scope>NUCLEOTIDE SEQUENCE</scope>
    <source>
        <strain evidence="5">ZB1P21</strain>
    </source>
</reference>
<evidence type="ECO:0000256" key="1">
    <source>
        <dbReference type="ARBA" id="ARBA00004370"/>
    </source>
</evidence>
<dbReference type="InterPro" id="IPR000184">
    <property type="entry name" value="Bac_surfAg_D15"/>
</dbReference>
<protein>
    <submittedName>
        <fullName evidence="5">BamA/TamA family outer membrane protein</fullName>
    </submittedName>
</protein>
<evidence type="ECO:0000256" key="2">
    <source>
        <dbReference type="ARBA" id="ARBA00023136"/>
    </source>
</evidence>
<sequence>MIKPLLRYLLTASFLMLWTHDLIAQSSDSLQTQTDLRDAFRHILKPNAVKKDTINDNAATSSILPALGYSPSFGLAIGVTSSGGRRLGNPATTNFSIYNWNAYASTGGLASFEIKHNVYTPDNKFNLLGGIQVGRSVALDYGIGTGLKNQGDGNFAFNNLPFENNPDVFQMRYTYFKINERVYKRLFGHFFAGAGIVADWYGNIRNQNPNTPQTSTHNFRYSIRNNYNPNSYRANGLLFNLEFDSRDHPNRAYKGLYVDVVLRTNRQWLGSTQNAAQLKTELRKYFSLSKQNPEHVLAFWIWGNYLLGGSVPYLSLPGTGADVSTRTGRAYTIGRFKGISFFYSESEYRFPITENKLLSGVVFANVETASNLRKVDRIKLFQHWEPGAGAGLRMLLNKYSRSNICLDYGMGHYGSSGIFLGLNEAF</sequence>
<feature type="signal peptide" evidence="3">
    <location>
        <begin position="1"/>
        <end position="24"/>
    </location>
</feature>
<dbReference type="Proteomes" id="UP000619078">
    <property type="component" value="Unassembled WGS sequence"/>
</dbReference>
<name>A0A926NNS9_9SPHI</name>
<evidence type="ECO:0000256" key="3">
    <source>
        <dbReference type="SAM" id="SignalP"/>
    </source>
</evidence>
<dbReference type="AlphaFoldDB" id="A0A926NNS9"/>
<comment type="caution">
    <text evidence="5">The sequence shown here is derived from an EMBL/GenBank/DDBJ whole genome shotgun (WGS) entry which is preliminary data.</text>
</comment>
<evidence type="ECO:0000313" key="5">
    <source>
        <dbReference type="EMBL" id="MBD1391880.1"/>
    </source>
</evidence>
<dbReference type="Gene3D" id="2.40.160.50">
    <property type="entry name" value="membrane protein fhac: a member of the omp85/tpsb transporter family"/>
    <property type="match status" value="1"/>
</dbReference>
<gene>
    <name evidence="5" type="ORF">IDJ76_02090</name>
</gene>
<feature type="domain" description="Bacterial surface antigen (D15)" evidence="4">
    <location>
        <begin position="204"/>
        <end position="395"/>
    </location>
</feature>
<evidence type="ECO:0000313" key="6">
    <source>
        <dbReference type="Proteomes" id="UP000619078"/>
    </source>
</evidence>
<dbReference type="GO" id="GO:0019867">
    <property type="term" value="C:outer membrane"/>
    <property type="evidence" value="ECO:0007669"/>
    <property type="project" value="InterPro"/>
</dbReference>
<keyword evidence="6" id="KW-1185">Reference proteome</keyword>
<organism evidence="5 6">
    <name type="scientific">Mucilaginibacter glaciei</name>
    <dbReference type="NCBI Taxonomy" id="2772109"/>
    <lineage>
        <taxon>Bacteria</taxon>
        <taxon>Pseudomonadati</taxon>
        <taxon>Bacteroidota</taxon>
        <taxon>Sphingobacteriia</taxon>
        <taxon>Sphingobacteriales</taxon>
        <taxon>Sphingobacteriaceae</taxon>
        <taxon>Mucilaginibacter</taxon>
    </lineage>
</organism>